<keyword evidence="3" id="KW-1185">Reference proteome</keyword>
<accession>A0A0J1CKQ4</accession>
<dbReference type="AlphaFoldDB" id="A0A0J1CKQ4"/>
<dbReference type="Proteomes" id="UP000035963">
    <property type="component" value="Unassembled WGS sequence"/>
</dbReference>
<comment type="caution">
    <text evidence="2">The sequence shown here is derived from an EMBL/GenBank/DDBJ whole genome shotgun (WGS) entry which is preliminary data.</text>
</comment>
<evidence type="ECO:0000313" key="3">
    <source>
        <dbReference type="Proteomes" id="UP000035963"/>
    </source>
</evidence>
<feature type="region of interest" description="Disordered" evidence="1">
    <location>
        <begin position="1"/>
        <end position="20"/>
    </location>
</feature>
<name>A0A0J1CKQ4_9BURK</name>
<evidence type="ECO:0000256" key="1">
    <source>
        <dbReference type="SAM" id="MobiDB-lite"/>
    </source>
</evidence>
<evidence type="ECO:0000313" key="2">
    <source>
        <dbReference type="EMBL" id="KLU21330.1"/>
    </source>
</evidence>
<protein>
    <submittedName>
        <fullName evidence="2">Uncharacterized protein</fullName>
    </submittedName>
</protein>
<sequence>MDVQPSARIGAGQVPGAGKVLEHANRPDVLHRPASSQAGAAMTDKLTKESVAAAITDKLVRESAEINSASDSPHRQGAR</sequence>
<proteinExistence type="predicted"/>
<reference evidence="2 3" key="1">
    <citation type="journal article" date="2015" name="Genome Announc.">
        <title>Draft Genome Sequence of Burkholderia sp. Strain PML1(12), an Ectomycorrhizosphere-Inhabiting Bacterium with Effective Mineral-Weathering Ability.</title>
        <authorList>
            <person name="Uroz S."/>
            <person name="Oger P."/>
        </authorList>
    </citation>
    <scope>NUCLEOTIDE SEQUENCE [LARGE SCALE GENOMIC DNA]</scope>
    <source>
        <strain evidence="3">PML1(12)</strain>
    </source>
</reference>
<dbReference type="EMBL" id="AEJF01000225">
    <property type="protein sequence ID" value="KLU21330.1"/>
    <property type="molecule type" value="Genomic_DNA"/>
</dbReference>
<organism evidence="2 3">
    <name type="scientific">Caballeronia mineralivorans PML1(12)</name>
    <dbReference type="NCBI Taxonomy" id="908627"/>
    <lineage>
        <taxon>Bacteria</taxon>
        <taxon>Pseudomonadati</taxon>
        <taxon>Pseudomonadota</taxon>
        <taxon>Betaproteobacteria</taxon>
        <taxon>Burkholderiales</taxon>
        <taxon>Burkholderiaceae</taxon>
        <taxon>Caballeronia</taxon>
    </lineage>
</organism>
<dbReference type="PATRIC" id="fig|908627.4.peg.8204"/>
<gene>
    <name evidence="2" type="ORF">EOS_36600</name>
</gene>